<comment type="caution">
    <text evidence="2">The sequence shown here is derived from an EMBL/GenBank/DDBJ whole genome shotgun (WGS) entry which is preliminary data.</text>
</comment>
<dbReference type="PANTHER" id="PTHR37916">
    <property type="entry name" value="CHITIN-BINDING TYPE-4 DOMAIN-CONTAINING PROTEIN"/>
    <property type="match status" value="1"/>
</dbReference>
<proteinExistence type="predicted"/>
<accession>A0A7J7IVZ7</accession>
<reference evidence="2" key="1">
    <citation type="submission" date="2020-06" db="EMBL/GenBank/DDBJ databases">
        <title>Draft genome of Bugula neritina, a colonial animal packing powerful symbionts and potential medicines.</title>
        <authorList>
            <person name="Rayko M."/>
        </authorList>
    </citation>
    <scope>NUCLEOTIDE SEQUENCE [LARGE SCALE GENOMIC DNA]</scope>
    <source>
        <strain evidence="2">Kwan_BN1</strain>
    </source>
</reference>
<sequence>MSRFILLLAGVVAVSCHLCMLNPPQRSSLGPTVNGLRSHDCYRVIPPCGAKPAENSTTYLQAGSVYTIIFQKNLDHIDYKTPGWFTVSFGVDEQSFVEVARVKDRGEKNLHLFSEDIIVPPVMNHSKRIVQVAYVTNNASMAPPVAIYYQCSDVIIY</sequence>
<dbReference type="OrthoDB" id="10022075at2759"/>
<evidence type="ECO:0000256" key="1">
    <source>
        <dbReference type="SAM" id="SignalP"/>
    </source>
</evidence>
<keyword evidence="3" id="KW-1185">Reference proteome</keyword>
<dbReference type="AlphaFoldDB" id="A0A7J7IVZ7"/>
<dbReference type="Proteomes" id="UP000593567">
    <property type="component" value="Unassembled WGS sequence"/>
</dbReference>
<dbReference type="EMBL" id="VXIV02003364">
    <property type="protein sequence ID" value="KAF6017736.1"/>
    <property type="molecule type" value="Genomic_DNA"/>
</dbReference>
<feature type="signal peptide" evidence="1">
    <location>
        <begin position="1"/>
        <end position="16"/>
    </location>
</feature>
<evidence type="ECO:0000313" key="3">
    <source>
        <dbReference type="Proteomes" id="UP000593567"/>
    </source>
</evidence>
<dbReference type="PANTHER" id="PTHR37916:SF1">
    <property type="entry name" value="COPPER ACQUISITION FACTOR BIM1-LIKE DOMAIN-CONTAINING PROTEIN"/>
    <property type="match status" value="1"/>
</dbReference>
<name>A0A7J7IVZ7_BUGNE</name>
<keyword evidence="1" id="KW-0732">Signal</keyword>
<protein>
    <submittedName>
        <fullName evidence="2">Uncharacterized protein</fullName>
    </submittedName>
</protein>
<feature type="chain" id="PRO_5029628401" evidence="1">
    <location>
        <begin position="17"/>
        <end position="157"/>
    </location>
</feature>
<dbReference type="PROSITE" id="PS51257">
    <property type="entry name" value="PROKAR_LIPOPROTEIN"/>
    <property type="match status" value="1"/>
</dbReference>
<gene>
    <name evidence="2" type="ORF">EB796_023937</name>
</gene>
<organism evidence="2 3">
    <name type="scientific">Bugula neritina</name>
    <name type="common">Brown bryozoan</name>
    <name type="synonym">Sertularia neritina</name>
    <dbReference type="NCBI Taxonomy" id="10212"/>
    <lineage>
        <taxon>Eukaryota</taxon>
        <taxon>Metazoa</taxon>
        <taxon>Spiralia</taxon>
        <taxon>Lophotrochozoa</taxon>
        <taxon>Bryozoa</taxon>
        <taxon>Gymnolaemata</taxon>
        <taxon>Cheilostomatida</taxon>
        <taxon>Flustrina</taxon>
        <taxon>Buguloidea</taxon>
        <taxon>Bugulidae</taxon>
        <taxon>Bugula</taxon>
    </lineage>
</organism>
<evidence type="ECO:0000313" key="2">
    <source>
        <dbReference type="EMBL" id="KAF6017736.1"/>
    </source>
</evidence>